<dbReference type="GO" id="GO:0009881">
    <property type="term" value="F:photoreceptor activity"/>
    <property type="evidence" value="ECO:0007669"/>
    <property type="project" value="UniProtKB-KW"/>
</dbReference>
<comment type="similarity">
    <text evidence="2">Belongs to the archaeal/bacterial/fungal opsin family.</text>
</comment>
<keyword evidence="5 12" id="KW-0812">Transmembrane</keyword>
<keyword evidence="8" id="KW-0157">Chromophore</keyword>
<accession>A0A9Q8PHB6</accession>
<evidence type="ECO:0000256" key="5">
    <source>
        <dbReference type="ARBA" id="ARBA00022692"/>
    </source>
</evidence>
<proteinExistence type="inferred from homology"/>
<dbReference type="PANTHER" id="PTHR28286:SF1">
    <property type="entry name" value="30 KDA HEAT SHOCK PROTEIN-RELATED"/>
    <property type="match status" value="1"/>
</dbReference>
<dbReference type="PROSITE" id="PS00950">
    <property type="entry name" value="BACTERIAL_OPSIN_1"/>
    <property type="match status" value="1"/>
</dbReference>
<evidence type="ECO:0000256" key="1">
    <source>
        <dbReference type="ARBA" id="ARBA00004141"/>
    </source>
</evidence>
<evidence type="ECO:0000313" key="14">
    <source>
        <dbReference type="Proteomes" id="UP000756132"/>
    </source>
</evidence>
<dbReference type="Pfam" id="PF01036">
    <property type="entry name" value="Bac_rhodopsin"/>
    <property type="match status" value="1"/>
</dbReference>
<keyword evidence="7 12" id="KW-1133">Transmembrane helix</keyword>
<evidence type="ECO:0000256" key="6">
    <source>
        <dbReference type="ARBA" id="ARBA00022925"/>
    </source>
</evidence>
<keyword evidence="9 12" id="KW-0472">Membrane</keyword>
<dbReference type="FunFam" id="1.20.1070.10:FF:000160">
    <property type="entry name" value="Related to Opsin-1"/>
    <property type="match status" value="1"/>
</dbReference>
<dbReference type="GeneID" id="71989029"/>
<evidence type="ECO:0000256" key="8">
    <source>
        <dbReference type="ARBA" id="ARBA00022991"/>
    </source>
</evidence>
<feature type="transmembrane region" description="Helical" evidence="12">
    <location>
        <begin position="36"/>
        <end position="57"/>
    </location>
</feature>
<dbReference type="GO" id="GO:0005216">
    <property type="term" value="F:monoatomic ion channel activity"/>
    <property type="evidence" value="ECO:0007669"/>
    <property type="project" value="InterPro"/>
</dbReference>
<dbReference type="RefSeq" id="XP_047766763.1">
    <property type="nucleotide sequence ID" value="XM_047908299.1"/>
</dbReference>
<dbReference type="InterPro" id="IPR043476">
    <property type="entry name" value="Yro2-like_7TM"/>
</dbReference>
<keyword evidence="14" id="KW-1185">Reference proteome</keyword>
<feature type="transmembrane region" description="Helical" evidence="12">
    <location>
        <begin position="139"/>
        <end position="160"/>
    </location>
</feature>
<feature type="transmembrane region" description="Helical" evidence="12">
    <location>
        <begin position="166"/>
        <end position="185"/>
    </location>
</feature>
<dbReference type="InterPro" id="IPR018229">
    <property type="entry name" value="Rhodopsin_retinal_BS"/>
</dbReference>
<dbReference type="EMBL" id="CP090171">
    <property type="protein sequence ID" value="UJO22397.1"/>
    <property type="molecule type" value="Genomic_DNA"/>
</dbReference>
<reference evidence="13" key="1">
    <citation type="submission" date="2021-12" db="EMBL/GenBank/DDBJ databases">
        <authorList>
            <person name="Zaccaron A."/>
            <person name="Stergiopoulos I."/>
        </authorList>
    </citation>
    <scope>NUCLEOTIDE SEQUENCE</scope>
    <source>
        <strain evidence="13">Race5_Kim</strain>
    </source>
</reference>
<protein>
    <recommendedName>
        <fullName evidence="15">Opsin-1</fullName>
    </recommendedName>
</protein>
<evidence type="ECO:0000256" key="9">
    <source>
        <dbReference type="ARBA" id="ARBA00023136"/>
    </source>
</evidence>
<dbReference type="GO" id="GO:0005783">
    <property type="term" value="C:endoplasmic reticulum"/>
    <property type="evidence" value="ECO:0007669"/>
    <property type="project" value="TreeGrafter"/>
</dbReference>
<evidence type="ECO:0000256" key="7">
    <source>
        <dbReference type="ARBA" id="ARBA00022989"/>
    </source>
</evidence>
<evidence type="ECO:0000256" key="11">
    <source>
        <dbReference type="SAM" id="MobiDB-lite"/>
    </source>
</evidence>
<feature type="region of interest" description="Disordered" evidence="11">
    <location>
        <begin position="283"/>
        <end position="305"/>
    </location>
</feature>
<keyword evidence="4" id="KW-0716">Sensory transduction</keyword>
<dbReference type="SUPFAM" id="SSF81321">
    <property type="entry name" value="Family A G protein-coupled receptor-like"/>
    <property type="match status" value="1"/>
</dbReference>
<evidence type="ECO:0008006" key="15">
    <source>
        <dbReference type="Google" id="ProtNLM"/>
    </source>
</evidence>
<evidence type="ECO:0000313" key="13">
    <source>
        <dbReference type="EMBL" id="UJO22397.1"/>
    </source>
</evidence>
<evidence type="ECO:0000256" key="10">
    <source>
        <dbReference type="ARBA" id="ARBA00023170"/>
    </source>
</evidence>
<sequence length="335" mass="37310">MSILHSRATNNAIFDNPPFANGREADIHITRQGSDFYYAVCAFMGFFAIVFLASSLTKHRTNRLFFYLVAAYHFTACVAYYAMGSNLGFTPIEVEFSRQDSDVRGDARQIFWVRYCDWFVSTPLILLTLFLTAGAPAPLIFLTIFMDEFMIIMGLVGAVTTSGYKWGFFAFGCAALCVVLWNLIWQGRKYARHLGSDVSRAYILPMTILLLSWICYPIAWGVSEGGNVIAPTSEAVFYGVCDIVAKPFFSIALLFLHRKIDPARMGLKFRDYDDDFAIMAHQNGTTRGHHAHDRKDSPPLGEGVRASEAADHPIAADGTAAHHDAVHHDTTTHPA</sequence>
<dbReference type="AlphaFoldDB" id="A0A9Q8PHB6"/>
<dbReference type="GO" id="GO:0005886">
    <property type="term" value="C:plasma membrane"/>
    <property type="evidence" value="ECO:0007669"/>
    <property type="project" value="TreeGrafter"/>
</dbReference>
<evidence type="ECO:0000256" key="2">
    <source>
        <dbReference type="ARBA" id="ARBA00008130"/>
    </source>
</evidence>
<feature type="transmembrane region" description="Helical" evidence="12">
    <location>
        <begin position="112"/>
        <end position="132"/>
    </location>
</feature>
<feature type="transmembrane region" description="Helical" evidence="12">
    <location>
        <begin position="201"/>
        <end position="223"/>
    </location>
</feature>
<keyword evidence="6" id="KW-0681">Retinal protein</keyword>
<dbReference type="CDD" id="cd15239">
    <property type="entry name" value="7tm_YRO2_fungal-like"/>
    <property type="match status" value="1"/>
</dbReference>
<keyword evidence="3" id="KW-0600">Photoreceptor protein</keyword>
<dbReference type="InterPro" id="IPR001425">
    <property type="entry name" value="Arc/bac/fun_rhodopsins"/>
</dbReference>
<dbReference type="OrthoDB" id="536545at2759"/>
<dbReference type="Proteomes" id="UP000756132">
    <property type="component" value="Chromosome 9"/>
</dbReference>
<dbReference type="PANTHER" id="PTHR28286">
    <property type="match status" value="1"/>
</dbReference>
<comment type="subcellular location">
    <subcellularLocation>
        <location evidence="1">Membrane</location>
        <topology evidence="1">Multi-pass membrane protein</topology>
    </subcellularLocation>
</comment>
<dbReference type="SMART" id="SM01021">
    <property type="entry name" value="Bac_rhodopsin"/>
    <property type="match status" value="1"/>
</dbReference>
<keyword evidence="10" id="KW-0675">Receptor</keyword>
<gene>
    <name evidence="13" type="ORF">CLAFUR5_09151</name>
</gene>
<reference evidence="13" key="2">
    <citation type="journal article" date="2022" name="Microb. Genom.">
        <title>A chromosome-scale genome assembly of the tomato pathogen Cladosporium fulvum reveals a compartmentalized genome architecture and the presence of a dispensable chromosome.</title>
        <authorList>
            <person name="Zaccaron A.Z."/>
            <person name="Chen L.H."/>
            <person name="Samaras A."/>
            <person name="Stergiopoulos I."/>
        </authorList>
    </citation>
    <scope>NUCLEOTIDE SEQUENCE</scope>
    <source>
        <strain evidence="13">Race5_Kim</strain>
    </source>
</reference>
<feature type="transmembrane region" description="Helical" evidence="12">
    <location>
        <begin position="64"/>
        <end position="83"/>
    </location>
</feature>
<dbReference type="PRINTS" id="PR00251">
    <property type="entry name" value="BACTRLOPSIN"/>
</dbReference>
<evidence type="ECO:0000256" key="3">
    <source>
        <dbReference type="ARBA" id="ARBA00022543"/>
    </source>
</evidence>
<dbReference type="KEGG" id="ffu:CLAFUR5_09151"/>
<organism evidence="13 14">
    <name type="scientific">Passalora fulva</name>
    <name type="common">Tomato leaf mold</name>
    <name type="synonym">Cladosporium fulvum</name>
    <dbReference type="NCBI Taxonomy" id="5499"/>
    <lineage>
        <taxon>Eukaryota</taxon>
        <taxon>Fungi</taxon>
        <taxon>Dikarya</taxon>
        <taxon>Ascomycota</taxon>
        <taxon>Pezizomycotina</taxon>
        <taxon>Dothideomycetes</taxon>
        <taxon>Dothideomycetidae</taxon>
        <taxon>Mycosphaerellales</taxon>
        <taxon>Mycosphaerellaceae</taxon>
        <taxon>Fulvia</taxon>
    </lineage>
</organism>
<feature type="transmembrane region" description="Helical" evidence="12">
    <location>
        <begin position="235"/>
        <end position="256"/>
    </location>
</feature>
<dbReference type="Gene3D" id="1.20.1070.10">
    <property type="entry name" value="Rhodopsin 7-helix transmembrane proteins"/>
    <property type="match status" value="1"/>
</dbReference>
<dbReference type="GO" id="GO:0007602">
    <property type="term" value="P:phototransduction"/>
    <property type="evidence" value="ECO:0007669"/>
    <property type="project" value="UniProtKB-KW"/>
</dbReference>
<name>A0A9Q8PHB6_PASFU</name>
<evidence type="ECO:0000256" key="12">
    <source>
        <dbReference type="SAM" id="Phobius"/>
    </source>
</evidence>
<evidence type="ECO:0000256" key="4">
    <source>
        <dbReference type="ARBA" id="ARBA00022606"/>
    </source>
</evidence>